<dbReference type="Gene3D" id="3.40.50.720">
    <property type="entry name" value="NAD(P)-binding Rossmann-like Domain"/>
    <property type="match status" value="1"/>
</dbReference>
<evidence type="ECO:0000313" key="3">
    <source>
        <dbReference type="EMBL" id="BCA93531.1"/>
    </source>
</evidence>
<dbReference type="EMBL" id="AP022821">
    <property type="protein sequence ID" value="BCA93531.1"/>
    <property type="molecule type" value="Genomic_DNA"/>
</dbReference>
<evidence type="ECO:0000259" key="1">
    <source>
        <dbReference type="Pfam" id="PF02625"/>
    </source>
</evidence>
<gene>
    <name evidence="3" type="ORF">HMSLTHF_33060</name>
</gene>
<dbReference type="PANTHER" id="PTHR30388:SF4">
    <property type="entry name" value="MOLYBDENUM COFACTOR INSERTION CHAPERONE PAOD"/>
    <property type="match status" value="1"/>
</dbReference>
<dbReference type="Pfam" id="PF13478">
    <property type="entry name" value="XdhC_C"/>
    <property type="match status" value="1"/>
</dbReference>
<evidence type="ECO:0000259" key="2">
    <source>
        <dbReference type="Pfam" id="PF13478"/>
    </source>
</evidence>
<dbReference type="Pfam" id="PF02625">
    <property type="entry name" value="XdhC_CoxI"/>
    <property type="match status" value="1"/>
</dbReference>
<accession>A0A6F8SZ78</accession>
<organism evidence="3 4">
    <name type="scientific">Vreelandella aquamarina</name>
    <dbReference type="NCBI Taxonomy" id="77097"/>
    <lineage>
        <taxon>Bacteria</taxon>
        <taxon>Pseudomonadati</taxon>
        <taxon>Pseudomonadota</taxon>
        <taxon>Gammaproteobacteria</taxon>
        <taxon>Oceanospirillales</taxon>
        <taxon>Halomonadaceae</taxon>
        <taxon>Vreelandella</taxon>
    </lineage>
</organism>
<dbReference type="Proteomes" id="UP000503197">
    <property type="component" value="Chromosome"/>
</dbReference>
<proteinExistence type="predicted"/>
<dbReference type="AlphaFoldDB" id="A0A6F8SZ78"/>
<name>A0A6F8SZ78_9GAMM</name>
<dbReference type="InterPro" id="IPR003777">
    <property type="entry name" value="XdhC_CoxI"/>
</dbReference>
<feature type="domain" description="XdhC Rossmann" evidence="2">
    <location>
        <begin position="173"/>
        <end position="317"/>
    </location>
</feature>
<dbReference type="PANTHER" id="PTHR30388">
    <property type="entry name" value="ALDEHYDE OXIDOREDUCTASE MOLYBDENUM COFACTOR ASSEMBLY PROTEIN"/>
    <property type="match status" value="1"/>
</dbReference>
<evidence type="ECO:0000313" key="4">
    <source>
        <dbReference type="Proteomes" id="UP000503197"/>
    </source>
</evidence>
<dbReference type="InterPro" id="IPR027051">
    <property type="entry name" value="XdhC_Rossmann_dom"/>
</dbReference>
<reference evidence="3 4" key="1">
    <citation type="submission" date="2020-02" db="EMBL/GenBank/DDBJ databases">
        <title>Complete Genome Sequence of Halomonas meridiana strain BAA-801, Isolated from Deep Sea Thermal Vent.</title>
        <authorList>
            <person name="Takahashi Y."/>
            <person name="Takahashi H."/>
            <person name="Galipon J."/>
            <person name="Arakawa K."/>
        </authorList>
    </citation>
    <scope>NUCLEOTIDE SEQUENCE [LARGE SCALE GENOMIC DNA]</scope>
    <source>
        <strain evidence="3 4">Slthf1</strain>
    </source>
</reference>
<dbReference type="RefSeq" id="WP_044629290.1">
    <property type="nucleotide sequence ID" value="NZ_AP022821.1"/>
</dbReference>
<dbReference type="InterPro" id="IPR052698">
    <property type="entry name" value="MoCofactor_Util/Proc"/>
</dbReference>
<protein>
    <recommendedName>
        <fullName evidence="5">Xanthine dehydrogenase accessory factor</fullName>
    </recommendedName>
</protein>
<evidence type="ECO:0008006" key="5">
    <source>
        <dbReference type="Google" id="ProtNLM"/>
    </source>
</evidence>
<sequence length="347" mass="36613">MQSLDAQVVTQALEWARGGDTVWYCTVLSTFGSSPREPGSIMVANASGDHVGSLSGGCVEEDFLARVVAGEYTMPAVIVRYGAPGSGDGHPQVRLPCGGILDVLVERREATSANVQHFEQLSAALAGEQELLRRVSLADGAASLAPASAGGPRVCYEAHGESVLLRVGPVAKLILAGYSSVADACAHFALRLGYQVVLCDPREEVTASVEWPEGMTFVPQLPSQYIALPGMCTSSTAVVAVTHDPRIDDLAMMEAVKTPASYIGVMGSRQTSRARAARLRRTGGLSEAEIERIHMPIGLDLGSKTPAEIALAIMADVLRVRRGRVSVDSQGYEEGADDDAIHTGPSR</sequence>
<dbReference type="OrthoDB" id="9815497at2"/>
<feature type="domain" description="XdhC- CoxI" evidence="1">
    <location>
        <begin position="15"/>
        <end position="68"/>
    </location>
</feature>